<dbReference type="Proteomes" id="UP001596956">
    <property type="component" value="Unassembled WGS sequence"/>
</dbReference>
<dbReference type="InterPro" id="IPR002104">
    <property type="entry name" value="Integrase_catalytic"/>
</dbReference>
<evidence type="ECO:0000259" key="2">
    <source>
        <dbReference type="PROSITE" id="PS51898"/>
    </source>
</evidence>
<dbReference type="InterPro" id="IPR011010">
    <property type="entry name" value="DNA_brk_join_enz"/>
</dbReference>
<organism evidence="3 4">
    <name type="scientific">Streptomonospora algeriensis</name>
    <dbReference type="NCBI Taxonomy" id="995084"/>
    <lineage>
        <taxon>Bacteria</taxon>
        <taxon>Bacillati</taxon>
        <taxon>Actinomycetota</taxon>
        <taxon>Actinomycetes</taxon>
        <taxon>Streptosporangiales</taxon>
        <taxon>Nocardiopsidaceae</taxon>
        <taxon>Streptomonospora</taxon>
    </lineage>
</organism>
<dbReference type="SUPFAM" id="SSF56349">
    <property type="entry name" value="DNA breaking-rejoining enzymes"/>
    <property type="match status" value="1"/>
</dbReference>
<keyword evidence="1" id="KW-0233">DNA recombination</keyword>
<dbReference type="EMBL" id="JBHTHR010000889">
    <property type="protein sequence ID" value="MFD0803430.1"/>
    <property type="molecule type" value="Genomic_DNA"/>
</dbReference>
<proteinExistence type="predicted"/>
<dbReference type="PROSITE" id="PS51898">
    <property type="entry name" value="TYR_RECOMBINASE"/>
    <property type="match status" value="1"/>
</dbReference>
<evidence type="ECO:0000313" key="4">
    <source>
        <dbReference type="Proteomes" id="UP001596956"/>
    </source>
</evidence>
<accession>A0ABW3BKB0</accession>
<protein>
    <submittedName>
        <fullName evidence="3">Site-specific integrase</fullName>
    </submittedName>
</protein>
<keyword evidence="4" id="KW-1185">Reference proteome</keyword>
<dbReference type="InterPro" id="IPR013762">
    <property type="entry name" value="Integrase-like_cat_sf"/>
</dbReference>
<reference evidence="4" key="1">
    <citation type="journal article" date="2019" name="Int. J. Syst. Evol. Microbiol.">
        <title>The Global Catalogue of Microorganisms (GCM) 10K type strain sequencing project: providing services to taxonomists for standard genome sequencing and annotation.</title>
        <authorList>
            <consortium name="The Broad Institute Genomics Platform"/>
            <consortium name="The Broad Institute Genome Sequencing Center for Infectious Disease"/>
            <person name="Wu L."/>
            <person name="Ma J."/>
        </authorList>
    </citation>
    <scope>NUCLEOTIDE SEQUENCE [LARGE SCALE GENOMIC DNA]</scope>
    <source>
        <strain evidence="4">CCUG 63369</strain>
    </source>
</reference>
<dbReference type="Pfam" id="PF00589">
    <property type="entry name" value="Phage_integrase"/>
    <property type="match status" value="1"/>
</dbReference>
<evidence type="ECO:0000313" key="3">
    <source>
        <dbReference type="EMBL" id="MFD0803430.1"/>
    </source>
</evidence>
<comment type="caution">
    <text evidence="3">The sequence shown here is derived from an EMBL/GenBank/DDBJ whole genome shotgun (WGS) entry which is preliminary data.</text>
</comment>
<feature type="domain" description="Tyr recombinase" evidence="2">
    <location>
        <begin position="1"/>
        <end position="138"/>
    </location>
</feature>
<name>A0ABW3BKB0_9ACTN</name>
<dbReference type="Gene3D" id="1.10.443.10">
    <property type="entry name" value="Intergrase catalytic core"/>
    <property type="match status" value="1"/>
</dbReference>
<dbReference type="CDD" id="cd01189">
    <property type="entry name" value="INT_ICEBs1_C_like"/>
    <property type="match status" value="1"/>
</dbReference>
<evidence type="ECO:0000256" key="1">
    <source>
        <dbReference type="ARBA" id="ARBA00023172"/>
    </source>
</evidence>
<sequence length="152" mass="16120">MVQLGWDTVVTTPKSAAGRRTITLDAETVTVLKSWRHRQRQERLKAGQAWVESGRVFTHPDGTGLHPGWVSALFTRIAAEADLPPISLHGLRHGAASLSLAAGVDVKVVSAELGHSTTSFTQDTYQSVFPDVAKAAAEATAALVPLKARTGG</sequence>
<gene>
    <name evidence="3" type="ORF">ACFQZU_19175</name>
</gene>